<dbReference type="PANTHER" id="PTHR43639:SF1">
    <property type="entry name" value="SHORT-CHAIN DEHYDROGENASE_REDUCTASE FAMILY PROTEIN"/>
    <property type="match status" value="1"/>
</dbReference>
<proteinExistence type="inferred from homology"/>
<dbReference type="SMART" id="SM00822">
    <property type="entry name" value="PKS_KR"/>
    <property type="match status" value="1"/>
</dbReference>
<evidence type="ECO:0000259" key="3">
    <source>
        <dbReference type="SMART" id="SM00822"/>
    </source>
</evidence>
<dbReference type="Proteomes" id="UP001165653">
    <property type="component" value="Unassembled WGS sequence"/>
</dbReference>
<reference evidence="4" key="1">
    <citation type="submission" date="2022-10" db="EMBL/GenBank/DDBJ databases">
        <title>Luteolibacter sp. GHJ8, whole genome shotgun sequencing project.</title>
        <authorList>
            <person name="Zhao G."/>
            <person name="Shen L."/>
        </authorList>
    </citation>
    <scope>NUCLEOTIDE SEQUENCE</scope>
    <source>
        <strain evidence="4">GHJ8</strain>
    </source>
</reference>
<dbReference type="PRINTS" id="PR00081">
    <property type="entry name" value="GDHRDH"/>
</dbReference>
<evidence type="ECO:0000256" key="2">
    <source>
        <dbReference type="ARBA" id="ARBA00023002"/>
    </source>
</evidence>
<sequence>MALTLKLAGKHAIVTGSSKGIGAAIAKALAAEGASVVVNYSASKDAADAVVASITAAGGKAIALQGNVAKPEDAAQLIADSVAAYGPIDILVNNAGVFDFKPLEAITPEHFHRLFDINVLGTILATQEALKHFNPAGGAIINTSSIVSMDSPAGTGVYNATKSAVDGLTRTFSKELGPRKIRVNSVNPGPIESDGVHAQGLLDTFIKLGEATALGRIGQPEDIGPGVVYLASDDAVWVTGTTLTISGGLK</sequence>
<dbReference type="PANTHER" id="PTHR43639">
    <property type="entry name" value="OXIDOREDUCTASE, SHORT-CHAIN DEHYDROGENASE/REDUCTASE FAMILY (AFU_ORTHOLOGUE AFUA_5G02870)"/>
    <property type="match status" value="1"/>
</dbReference>
<dbReference type="InterPro" id="IPR057326">
    <property type="entry name" value="KR_dom"/>
</dbReference>
<dbReference type="InterPro" id="IPR020904">
    <property type="entry name" value="Sc_DH/Rdtase_CS"/>
</dbReference>
<dbReference type="RefSeq" id="WP_264516065.1">
    <property type="nucleotide sequence ID" value="NZ_JAPDDR010000016.1"/>
</dbReference>
<dbReference type="SUPFAM" id="SSF51735">
    <property type="entry name" value="NAD(P)-binding Rossmann-fold domains"/>
    <property type="match status" value="1"/>
</dbReference>
<evidence type="ECO:0000313" key="4">
    <source>
        <dbReference type="EMBL" id="MCW1916488.1"/>
    </source>
</evidence>
<organism evidence="4 5">
    <name type="scientific">Luteolibacter rhizosphaerae</name>
    <dbReference type="NCBI Taxonomy" id="2989719"/>
    <lineage>
        <taxon>Bacteria</taxon>
        <taxon>Pseudomonadati</taxon>
        <taxon>Verrucomicrobiota</taxon>
        <taxon>Verrucomicrobiia</taxon>
        <taxon>Verrucomicrobiales</taxon>
        <taxon>Verrucomicrobiaceae</taxon>
        <taxon>Luteolibacter</taxon>
    </lineage>
</organism>
<accession>A0ABT3G9G3</accession>
<dbReference type="EMBL" id="JAPDDR010000016">
    <property type="protein sequence ID" value="MCW1916488.1"/>
    <property type="molecule type" value="Genomic_DNA"/>
</dbReference>
<dbReference type="PRINTS" id="PR00080">
    <property type="entry name" value="SDRFAMILY"/>
</dbReference>
<dbReference type="NCBIfam" id="NF005559">
    <property type="entry name" value="PRK07231.1"/>
    <property type="match status" value="1"/>
</dbReference>
<feature type="domain" description="Ketoreductase" evidence="3">
    <location>
        <begin position="10"/>
        <end position="194"/>
    </location>
</feature>
<protein>
    <submittedName>
        <fullName evidence="4">Glucose 1-dehydrogenase</fullName>
        <ecNumber evidence="4">1.1.1.47</ecNumber>
    </submittedName>
</protein>
<dbReference type="GO" id="GO:0047936">
    <property type="term" value="F:glucose 1-dehydrogenase [NAD(P)+] activity"/>
    <property type="evidence" value="ECO:0007669"/>
    <property type="project" value="UniProtKB-EC"/>
</dbReference>
<gene>
    <name evidence="4" type="ORF">OJ996_23070</name>
</gene>
<comment type="similarity">
    <text evidence="1">Belongs to the short-chain dehydrogenases/reductases (SDR) family.</text>
</comment>
<comment type="caution">
    <text evidence="4">The sequence shown here is derived from an EMBL/GenBank/DDBJ whole genome shotgun (WGS) entry which is preliminary data.</text>
</comment>
<keyword evidence="5" id="KW-1185">Reference proteome</keyword>
<evidence type="ECO:0000313" key="5">
    <source>
        <dbReference type="Proteomes" id="UP001165653"/>
    </source>
</evidence>
<dbReference type="InterPro" id="IPR002347">
    <property type="entry name" value="SDR_fam"/>
</dbReference>
<dbReference type="Gene3D" id="3.40.50.720">
    <property type="entry name" value="NAD(P)-binding Rossmann-like Domain"/>
    <property type="match status" value="1"/>
</dbReference>
<dbReference type="EC" id="1.1.1.47" evidence="4"/>
<dbReference type="PROSITE" id="PS00061">
    <property type="entry name" value="ADH_SHORT"/>
    <property type="match status" value="1"/>
</dbReference>
<name>A0ABT3G9G3_9BACT</name>
<dbReference type="Pfam" id="PF13561">
    <property type="entry name" value="adh_short_C2"/>
    <property type="match status" value="1"/>
</dbReference>
<keyword evidence="2 4" id="KW-0560">Oxidoreductase</keyword>
<evidence type="ECO:0000256" key="1">
    <source>
        <dbReference type="ARBA" id="ARBA00006484"/>
    </source>
</evidence>
<dbReference type="InterPro" id="IPR036291">
    <property type="entry name" value="NAD(P)-bd_dom_sf"/>
</dbReference>